<organism evidence="1 2">
    <name type="scientific">Splendidivirga corallicola</name>
    <dbReference type="NCBI Taxonomy" id="3051826"/>
    <lineage>
        <taxon>Bacteria</taxon>
        <taxon>Pseudomonadati</taxon>
        <taxon>Bacteroidota</taxon>
        <taxon>Cytophagia</taxon>
        <taxon>Cytophagales</taxon>
        <taxon>Splendidivirgaceae</taxon>
        <taxon>Splendidivirga</taxon>
    </lineage>
</organism>
<protein>
    <submittedName>
        <fullName evidence="1">Uncharacterized protein</fullName>
    </submittedName>
</protein>
<accession>A0ABT8KLB0</accession>
<reference evidence="1" key="1">
    <citation type="submission" date="2023-06" db="EMBL/GenBank/DDBJ databases">
        <title>Genomic of Parafulvivirga corallium.</title>
        <authorList>
            <person name="Wang G."/>
        </authorList>
    </citation>
    <scope>NUCLEOTIDE SEQUENCE</scope>
    <source>
        <strain evidence="1">BMA10</strain>
    </source>
</reference>
<comment type="caution">
    <text evidence="1">The sequence shown here is derived from an EMBL/GenBank/DDBJ whole genome shotgun (WGS) entry which is preliminary data.</text>
</comment>
<sequence>MAISWDTLRVGKKYYLKNYGEKSEFEVLEVIGKSDFKLKDLYTLESYMLSDLVRYGKGKDYDLQEL</sequence>
<dbReference type="EMBL" id="JAUJEA010000003">
    <property type="protein sequence ID" value="MDN5201505.1"/>
    <property type="molecule type" value="Genomic_DNA"/>
</dbReference>
<evidence type="ECO:0000313" key="1">
    <source>
        <dbReference type="EMBL" id="MDN5201505.1"/>
    </source>
</evidence>
<evidence type="ECO:0000313" key="2">
    <source>
        <dbReference type="Proteomes" id="UP001172082"/>
    </source>
</evidence>
<keyword evidence="2" id="KW-1185">Reference proteome</keyword>
<dbReference type="RefSeq" id="WP_346751534.1">
    <property type="nucleotide sequence ID" value="NZ_JAUJEA010000003.1"/>
</dbReference>
<dbReference type="Proteomes" id="UP001172082">
    <property type="component" value="Unassembled WGS sequence"/>
</dbReference>
<name>A0ABT8KLB0_9BACT</name>
<gene>
    <name evidence="1" type="ORF">QQ008_09040</name>
</gene>
<proteinExistence type="predicted"/>